<dbReference type="AlphaFoldDB" id="A0AAX1G0U9"/>
<keyword evidence="1" id="KW-0614">Plasmid</keyword>
<organism evidence="1 2">
    <name type="scientific">Vibrio parahaemolyticus</name>
    <dbReference type="NCBI Taxonomy" id="670"/>
    <lineage>
        <taxon>Bacteria</taxon>
        <taxon>Pseudomonadati</taxon>
        <taxon>Pseudomonadota</taxon>
        <taxon>Gammaproteobacteria</taxon>
        <taxon>Vibrionales</taxon>
        <taxon>Vibrionaceae</taxon>
        <taxon>Vibrio</taxon>
    </lineage>
</organism>
<gene>
    <name evidence="1" type="ORF">EHC69_28635</name>
</gene>
<evidence type="ECO:0000313" key="1">
    <source>
        <dbReference type="EMBL" id="QHH13227.1"/>
    </source>
</evidence>
<dbReference type="RefSeq" id="WP_086482469.1">
    <property type="nucleotide sequence ID" value="NZ_CP034302.1"/>
</dbReference>
<name>A0AAX1G0U9_VIBPH</name>
<protein>
    <submittedName>
        <fullName evidence="1">Uncharacterized protein</fullName>
    </submittedName>
</protein>
<evidence type="ECO:0000313" key="2">
    <source>
        <dbReference type="Proteomes" id="UP000464718"/>
    </source>
</evidence>
<proteinExistence type="predicted"/>
<dbReference type="EMBL" id="CP034302">
    <property type="protein sequence ID" value="QHH13227.1"/>
    <property type="molecule type" value="Genomic_DNA"/>
</dbReference>
<sequence>MPDLLFSPNEERMRYEYTTKWQFVALSRVPANQQRTGKMTQRRFSLRSDTPLEIHGGLTEKDVNQLRLQGVVVCTEFRDVAC</sequence>
<geneLocation type="plasmid" evidence="2">
    <name>pvpsd2016-3</name>
</geneLocation>
<dbReference type="Proteomes" id="UP000464718">
    <property type="component" value="Plasmid pvpsd2016-3"/>
</dbReference>
<reference evidence="1 2" key="1">
    <citation type="submission" date="2018-12" db="EMBL/GenBank/DDBJ databases">
        <title>Genomic insights into the evolutionary origins and pathogenicity of five Vibrio parahaemolyticus strains isolated from the shrimp with acute hepatopancreatic necrosis disease (AHPND).</title>
        <authorList>
            <person name="Yang Q."/>
            <person name="Dong X."/>
            <person name="Xie G."/>
            <person name="Fu S."/>
            <person name="Zou P."/>
            <person name="Sun J."/>
            <person name="Wang Y."/>
            <person name="Huang J."/>
        </authorList>
    </citation>
    <scope>NUCLEOTIDE SEQUENCE [LARGE SCALE GENOMIC DNA]</scope>
    <source>
        <strain evidence="1 2">20160303005-1</strain>
        <plasmid evidence="2">pvpsd2016-3</plasmid>
    </source>
</reference>
<accession>A0AAX1G0U9</accession>